<accession>A0A251V6V4</accession>
<dbReference type="Proteomes" id="UP000215914">
    <property type="component" value="Chromosome 3"/>
</dbReference>
<keyword evidence="1" id="KW-0472">Membrane</keyword>
<dbReference type="EMBL" id="CM007892">
    <property type="protein sequence ID" value="OTG30351.1"/>
    <property type="molecule type" value="Genomic_DNA"/>
</dbReference>
<keyword evidence="1" id="KW-0812">Transmembrane</keyword>
<reference evidence="3" key="2">
    <citation type="submission" date="2017-02" db="EMBL/GenBank/DDBJ databases">
        <title>Sunflower complete genome.</title>
        <authorList>
            <person name="Langlade N."/>
            <person name="Munos S."/>
        </authorList>
    </citation>
    <scope>NUCLEOTIDE SEQUENCE [LARGE SCALE GENOMIC DNA]</scope>
    <source>
        <tissue evidence="3">Leaves</tissue>
    </source>
</reference>
<evidence type="ECO:0000313" key="4">
    <source>
        <dbReference type="Proteomes" id="UP000215914"/>
    </source>
</evidence>
<evidence type="ECO:0000256" key="1">
    <source>
        <dbReference type="SAM" id="Phobius"/>
    </source>
</evidence>
<dbReference type="EMBL" id="MNCJ02000318">
    <property type="protein sequence ID" value="KAF5812870.1"/>
    <property type="molecule type" value="Genomic_DNA"/>
</dbReference>
<dbReference type="InParanoid" id="A0A251V6V4"/>
<evidence type="ECO:0000313" key="2">
    <source>
        <dbReference type="EMBL" id="KAF5812870.1"/>
    </source>
</evidence>
<reference evidence="2" key="3">
    <citation type="submission" date="2020-06" db="EMBL/GenBank/DDBJ databases">
        <title>Helianthus annuus Genome sequencing and assembly Release 2.</title>
        <authorList>
            <person name="Gouzy J."/>
            <person name="Langlade N."/>
            <person name="Munos S."/>
        </authorList>
    </citation>
    <scope>NUCLEOTIDE SEQUENCE</scope>
    <source>
        <tissue evidence="2">Leaves</tissue>
    </source>
</reference>
<dbReference type="Gramene" id="mRNA:HanXRQr2_Chr03g0091531">
    <property type="protein sequence ID" value="CDS:HanXRQr2_Chr03g0091531.1"/>
    <property type="gene ID" value="HanXRQr2_Chr03g0091531"/>
</dbReference>
<keyword evidence="4" id="KW-1185">Reference proteome</keyword>
<feature type="transmembrane region" description="Helical" evidence="1">
    <location>
        <begin position="88"/>
        <end position="106"/>
    </location>
</feature>
<keyword evidence="1" id="KW-1133">Transmembrane helix</keyword>
<reference evidence="2 4" key="1">
    <citation type="journal article" date="2017" name="Nature">
        <title>The sunflower genome provides insights into oil metabolism, flowering and Asterid evolution.</title>
        <authorList>
            <person name="Badouin H."/>
            <person name="Gouzy J."/>
            <person name="Grassa C.J."/>
            <person name="Murat F."/>
            <person name="Staton S.E."/>
            <person name="Cottret L."/>
            <person name="Lelandais-Briere C."/>
            <person name="Owens G.L."/>
            <person name="Carrere S."/>
            <person name="Mayjonade B."/>
            <person name="Legrand L."/>
            <person name="Gill N."/>
            <person name="Kane N.C."/>
            <person name="Bowers J.E."/>
            <person name="Hubner S."/>
            <person name="Bellec A."/>
            <person name="Berard A."/>
            <person name="Berges H."/>
            <person name="Blanchet N."/>
            <person name="Boniface M.C."/>
            <person name="Brunel D."/>
            <person name="Catrice O."/>
            <person name="Chaidir N."/>
            <person name="Claudel C."/>
            <person name="Donnadieu C."/>
            <person name="Faraut T."/>
            <person name="Fievet G."/>
            <person name="Helmstetter N."/>
            <person name="King M."/>
            <person name="Knapp S.J."/>
            <person name="Lai Z."/>
            <person name="Le Paslier M.C."/>
            <person name="Lippi Y."/>
            <person name="Lorenzon L."/>
            <person name="Mandel J.R."/>
            <person name="Marage G."/>
            <person name="Marchand G."/>
            <person name="Marquand E."/>
            <person name="Bret-Mestries E."/>
            <person name="Morien E."/>
            <person name="Nambeesan S."/>
            <person name="Nguyen T."/>
            <person name="Pegot-Espagnet P."/>
            <person name="Pouilly N."/>
            <person name="Raftis F."/>
            <person name="Sallet E."/>
            <person name="Schiex T."/>
            <person name="Thomas J."/>
            <person name="Vandecasteele C."/>
            <person name="Vares D."/>
            <person name="Vear F."/>
            <person name="Vautrin S."/>
            <person name="Crespi M."/>
            <person name="Mangin B."/>
            <person name="Burke J.M."/>
            <person name="Salse J."/>
            <person name="Munos S."/>
            <person name="Vincourt P."/>
            <person name="Rieseberg L.H."/>
            <person name="Langlade N.B."/>
        </authorList>
    </citation>
    <scope>NUCLEOTIDE SEQUENCE [LARGE SCALE GENOMIC DNA]</scope>
    <source>
        <strain evidence="4">cv. SF193</strain>
        <tissue evidence="2">Leaves</tissue>
    </source>
</reference>
<gene>
    <name evidence="3" type="ORF">HannXRQ_Chr03g0063531</name>
    <name evidence="2" type="ORF">HanXRQr2_Chr03g0091531</name>
</gene>
<organism evidence="3 4">
    <name type="scientific">Helianthus annuus</name>
    <name type="common">Common sunflower</name>
    <dbReference type="NCBI Taxonomy" id="4232"/>
    <lineage>
        <taxon>Eukaryota</taxon>
        <taxon>Viridiplantae</taxon>
        <taxon>Streptophyta</taxon>
        <taxon>Embryophyta</taxon>
        <taxon>Tracheophyta</taxon>
        <taxon>Spermatophyta</taxon>
        <taxon>Magnoliopsida</taxon>
        <taxon>eudicotyledons</taxon>
        <taxon>Gunneridae</taxon>
        <taxon>Pentapetalae</taxon>
        <taxon>asterids</taxon>
        <taxon>campanulids</taxon>
        <taxon>Asterales</taxon>
        <taxon>Asteraceae</taxon>
        <taxon>Asteroideae</taxon>
        <taxon>Heliantheae alliance</taxon>
        <taxon>Heliantheae</taxon>
        <taxon>Helianthus</taxon>
    </lineage>
</organism>
<dbReference type="AlphaFoldDB" id="A0A251V6V4"/>
<name>A0A251V6V4_HELAN</name>
<protein>
    <submittedName>
        <fullName evidence="3">Uncharacterized protein</fullName>
    </submittedName>
</protein>
<evidence type="ECO:0000313" key="3">
    <source>
        <dbReference type="EMBL" id="OTG30351.1"/>
    </source>
</evidence>
<sequence length="111" mass="13096">MAEPQPAILVGAHPNVEQQEIQEMERVDSGHIRWLFDQAYDHEIRLSHQEELMEDLKTWIDKMHHELHVTREMGEAIDRKTYRLLAQAWGVLLLSVLVLCMSIYVVKMYGR</sequence>
<proteinExistence type="predicted"/>